<reference evidence="8 9" key="1">
    <citation type="submission" date="2016-03" db="EMBL/GenBank/DDBJ databases">
        <title>Whole genome sequencing of Grifola frondosa 9006-11.</title>
        <authorList>
            <person name="Min B."/>
            <person name="Park H."/>
            <person name="Kim J.-G."/>
            <person name="Cho H."/>
            <person name="Oh Y.-L."/>
            <person name="Kong W.-S."/>
            <person name="Choi I.-G."/>
        </authorList>
    </citation>
    <scope>NUCLEOTIDE SEQUENCE [LARGE SCALE GENOMIC DNA]</scope>
    <source>
        <strain evidence="8 9">9006-11</strain>
    </source>
</reference>
<dbReference type="Gene3D" id="1.10.10.60">
    <property type="entry name" value="Homeodomain-like"/>
    <property type="match status" value="2"/>
</dbReference>
<proteinExistence type="inferred from homology"/>
<protein>
    <recommendedName>
        <fullName evidence="5">DNA-binding protein RAP1</fullName>
    </recommendedName>
</protein>
<sequence>MSPCGRVPFSNKDDHFLAMYIAKYNPDTKGRNGNGIYKRLVENAEGKWPWARHHPWQSWRERYIKENLFIDKLVRKYIRENGGDLPDAHASTSQPSHHVKTSQSSRTEFSHEDDEHLIKYIARYNPLLSGRSGNVLYQTLEANTEQKWAWSTRHPWKSWRERYVNKKEYFDMRILKYQEEKGVRSYLDKDEVKGKEKHGDSDENEETPTAKSSGRPQQEKRKRPSTEEDVESRKGKRRRVGDPVPGKGHKVVEILSDEAGDDTRGSTKESHQGGRQDNGKEDTTHDAGRHISRGNKDDVIEHTGGDAIGRDGAQTKKPRPGPTVVDQEEDGEVRLPEEQEADELLEEASMDSSERDAMQVVEEVTPKKNEDITPLSYSPSPSLTPPIPNHADIDIRLPSSVAAGKPTPPTYPASSTGTRLQGRPSPLKLFHLPVLRRLRYHLHRQKQI</sequence>
<dbReference type="CDD" id="cd11655">
    <property type="entry name" value="rap1_myb-like"/>
    <property type="match status" value="2"/>
</dbReference>
<accession>A0A1C7MHH7</accession>
<evidence type="ECO:0000313" key="8">
    <source>
        <dbReference type="EMBL" id="OBZ75816.1"/>
    </source>
</evidence>
<gene>
    <name evidence="8" type="ORF">A0H81_04951</name>
</gene>
<evidence type="ECO:0000256" key="3">
    <source>
        <dbReference type="ARBA" id="ARBA00022895"/>
    </source>
</evidence>
<evidence type="ECO:0000256" key="4">
    <source>
        <dbReference type="ARBA" id="ARBA00023242"/>
    </source>
</evidence>
<evidence type="ECO:0000259" key="7">
    <source>
        <dbReference type="Pfam" id="PF08914"/>
    </source>
</evidence>
<dbReference type="GO" id="GO:0042162">
    <property type="term" value="F:telomeric DNA binding"/>
    <property type="evidence" value="ECO:0007669"/>
    <property type="project" value="TreeGrafter"/>
</dbReference>
<name>A0A1C7MHH7_GRIFR</name>
<feature type="region of interest" description="Disordered" evidence="6">
    <location>
        <begin position="85"/>
        <end position="108"/>
    </location>
</feature>
<feature type="domain" description="TERF2-interacting telomeric protein 1 Myb" evidence="7">
    <location>
        <begin position="109"/>
        <end position="166"/>
    </location>
</feature>
<evidence type="ECO:0000256" key="2">
    <source>
        <dbReference type="ARBA" id="ARBA00022454"/>
    </source>
</evidence>
<comment type="caution">
    <text evidence="8">The sequence shown here is derived from an EMBL/GenBank/DDBJ whole genome shotgun (WGS) entry which is preliminary data.</text>
</comment>
<evidence type="ECO:0000256" key="1">
    <source>
        <dbReference type="ARBA" id="ARBA00010467"/>
    </source>
</evidence>
<dbReference type="EMBL" id="LUGG01000004">
    <property type="protein sequence ID" value="OBZ75816.1"/>
    <property type="molecule type" value="Genomic_DNA"/>
</dbReference>
<dbReference type="Proteomes" id="UP000092993">
    <property type="component" value="Unassembled WGS sequence"/>
</dbReference>
<feature type="compositionally biased region" description="Basic and acidic residues" evidence="6">
    <location>
        <begin position="188"/>
        <end position="201"/>
    </location>
</feature>
<dbReference type="STRING" id="5627.A0A1C7MHH7"/>
<dbReference type="AlphaFoldDB" id="A0A1C7MHH7"/>
<dbReference type="InterPro" id="IPR015010">
    <property type="entry name" value="TERF2IP_Myb"/>
</dbReference>
<feature type="domain" description="TERF2-interacting telomeric protein 1 Myb" evidence="7">
    <location>
        <begin position="9"/>
        <end position="66"/>
    </location>
</feature>
<keyword evidence="9" id="KW-1185">Reference proteome</keyword>
<feature type="compositionally biased region" description="Polar residues" evidence="6">
    <location>
        <begin position="207"/>
        <end position="216"/>
    </location>
</feature>
<evidence type="ECO:0000256" key="6">
    <source>
        <dbReference type="SAM" id="MobiDB-lite"/>
    </source>
</evidence>
<comment type="subunit">
    <text evidence="5">Homodimer.</text>
</comment>
<dbReference type="SUPFAM" id="SSF46689">
    <property type="entry name" value="Homeodomain-like"/>
    <property type="match status" value="2"/>
</dbReference>
<dbReference type="GO" id="GO:0010833">
    <property type="term" value="P:telomere maintenance via telomere lengthening"/>
    <property type="evidence" value="ECO:0007669"/>
    <property type="project" value="UniProtKB-UniRule"/>
</dbReference>
<evidence type="ECO:0000313" key="9">
    <source>
        <dbReference type="Proteomes" id="UP000092993"/>
    </source>
</evidence>
<dbReference type="PANTHER" id="PTHR16466:SF6">
    <property type="entry name" value="TELOMERIC REPEAT-BINDING FACTOR 2-INTERACTING PROTEIN 1"/>
    <property type="match status" value="1"/>
</dbReference>
<feature type="compositionally biased region" description="Low complexity" evidence="6">
    <location>
        <begin position="372"/>
        <end position="381"/>
    </location>
</feature>
<feature type="compositionally biased region" description="Acidic residues" evidence="6">
    <location>
        <begin position="338"/>
        <end position="349"/>
    </location>
</feature>
<dbReference type="PANTHER" id="PTHR16466">
    <property type="entry name" value="TELOMERE REPEAT-BINDING FACTOR 2-INTERACTING PROTEIN 1"/>
    <property type="match status" value="1"/>
</dbReference>
<comment type="subcellular location">
    <subcellularLocation>
        <location evidence="5">Nucleus</location>
    </subcellularLocation>
    <subcellularLocation>
        <location evidence="5">Chromosome</location>
        <location evidence="5">Telomere</location>
    </subcellularLocation>
</comment>
<keyword evidence="2 5" id="KW-0158">Chromosome</keyword>
<dbReference type="InterPro" id="IPR039595">
    <property type="entry name" value="TE2IP/Rap1"/>
</dbReference>
<comment type="function">
    <text evidence="5">Involved in the regulation of telomere length, clustering and has a specific role in telomere position effect (TPE).</text>
</comment>
<dbReference type="GO" id="GO:0031848">
    <property type="term" value="P:protection from non-homologous end joining at telomere"/>
    <property type="evidence" value="ECO:0007669"/>
    <property type="project" value="TreeGrafter"/>
</dbReference>
<keyword evidence="4 5" id="KW-0539">Nucleus</keyword>
<dbReference type="InterPro" id="IPR009057">
    <property type="entry name" value="Homeodomain-like_sf"/>
</dbReference>
<dbReference type="GO" id="GO:0070187">
    <property type="term" value="C:shelterin complex"/>
    <property type="evidence" value="ECO:0007669"/>
    <property type="project" value="TreeGrafter"/>
</dbReference>
<dbReference type="OMA" id="ANTEQKW"/>
<dbReference type="OrthoDB" id="435460at2759"/>
<feature type="region of interest" description="Disordered" evidence="6">
    <location>
        <begin position="188"/>
        <end position="425"/>
    </location>
</feature>
<organism evidence="8 9">
    <name type="scientific">Grifola frondosa</name>
    <name type="common">Maitake</name>
    <name type="synonym">Polyporus frondosus</name>
    <dbReference type="NCBI Taxonomy" id="5627"/>
    <lineage>
        <taxon>Eukaryota</taxon>
        <taxon>Fungi</taxon>
        <taxon>Dikarya</taxon>
        <taxon>Basidiomycota</taxon>
        <taxon>Agaricomycotina</taxon>
        <taxon>Agaricomycetes</taxon>
        <taxon>Polyporales</taxon>
        <taxon>Grifolaceae</taxon>
        <taxon>Grifola</taxon>
    </lineage>
</organism>
<feature type="compositionally biased region" description="Basic and acidic residues" evidence="6">
    <location>
        <begin position="261"/>
        <end position="304"/>
    </location>
</feature>
<comment type="similarity">
    <text evidence="1 5">Belongs to the RAP1 family.</text>
</comment>
<feature type="compositionally biased region" description="Polar residues" evidence="6">
    <location>
        <begin position="90"/>
        <end position="107"/>
    </location>
</feature>
<dbReference type="Pfam" id="PF08914">
    <property type="entry name" value="Myb_Rap1"/>
    <property type="match status" value="2"/>
</dbReference>
<keyword evidence="3 5" id="KW-0779">Telomere</keyword>
<evidence type="ECO:0000256" key="5">
    <source>
        <dbReference type="RuleBase" id="RU367107"/>
    </source>
</evidence>